<keyword evidence="6 12" id="KW-0547">Nucleotide-binding</keyword>
<dbReference type="Gene3D" id="2.40.50.140">
    <property type="entry name" value="Nucleic acid-binding proteins"/>
    <property type="match status" value="1"/>
</dbReference>
<evidence type="ECO:0000256" key="11">
    <source>
        <dbReference type="ARBA" id="ARBA00048573"/>
    </source>
</evidence>
<comment type="subcellular location">
    <subcellularLocation>
        <location evidence="1 12">Cytoplasm</location>
    </subcellularLocation>
</comment>
<dbReference type="Proteomes" id="UP000248917">
    <property type="component" value="Unassembled WGS sequence"/>
</dbReference>
<feature type="binding site" evidence="12">
    <location>
        <position position="419"/>
    </location>
    <ligand>
        <name>Mg(2+)</name>
        <dbReference type="ChEBI" id="CHEBI:18420"/>
        <label>1</label>
    </ligand>
</feature>
<dbReference type="EC" id="6.1.1.6" evidence="12"/>
<dbReference type="FunFam" id="2.40.50.140:FF:000024">
    <property type="entry name" value="Lysine--tRNA ligase"/>
    <property type="match status" value="1"/>
</dbReference>
<dbReference type="GO" id="GO:0006430">
    <property type="term" value="P:lysyl-tRNA aminoacylation"/>
    <property type="evidence" value="ECO:0007669"/>
    <property type="project" value="UniProtKB-UniRule"/>
</dbReference>
<dbReference type="InterPro" id="IPR004365">
    <property type="entry name" value="NA-bd_OB_tRNA"/>
</dbReference>
<dbReference type="PRINTS" id="PR00982">
    <property type="entry name" value="TRNASYNTHLYS"/>
</dbReference>
<dbReference type="InterPro" id="IPR044136">
    <property type="entry name" value="Lys-tRNA-ligase_II_N"/>
</dbReference>
<accession>A0A326RL56</accession>
<dbReference type="Gene3D" id="3.30.930.10">
    <property type="entry name" value="Bira Bifunctional Protein, Domain 2"/>
    <property type="match status" value="1"/>
</dbReference>
<evidence type="ECO:0000256" key="7">
    <source>
        <dbReference type="ARBA" id="ARBA00022840"/>
    </source>
</evidence>
<keyword evidence="4 12" id="KW-0436">Ligase</keyword>
<feature type="binding site" evidence="12">
    <location>
        <position position="412"/>
    </location>
    <ligand>
        <name>Mg(2+)</name>
        <dbReference type="ChEBI" id="CHEBI:18420"/>
        <label>1</label>
    </ligand>
</feature>
<dbReference type="InterPro" id="IPR012340">
    <property type="entry name" value="NA-bd_OB-fold"/>
</dbReference>
<keyword evidence="16" id="KW-1185">Reference proteome</keyword>
<evidence type="ECO:0000256" key="1">
    <source>
        <dbReference type="ARBA" id="ARBA00004496"/>
    </source>
</evidence>
<name>A0A326RL56_9BACT</name>
<protein>
    <recommendedName>
        <fullName evidence="12">Lysine--tRNA ligase</fullName>
        <ecNumber evidence="12">6.1.1.6</ecNumber>
    </recommendedName>
    <alternativeName>
        <fullName evidence="12">Lysyl-tRNA synthetase</fullName>
        <shortName evidence="12">LysRS</shortName>
    </alternativeName>
</protein>
<dbReference type="Pfam" id="PF01336">
    <property type="entry name" value="tRNA_anti-codon"/>
    <property type="match status" value="1"/>
</dbReference>
<keyword evidence="9 12" id="KW-0648">Protein biosynthesis</keyword>
<dbReference type="InterPro" id="IPR002313">
    <property type="entry name" value="Lys-tRNA-ligase_II"/>
</dbReference>
<evidence type="ECO:0000256" key="8">
    <source>
        <dbReference type="ARBA" id="ARBA00022842"/>
    </source>
</evidence>
<dbReference type="Pfam" id="PF00152">
    <property type="entry name" value="tRNA-synt_2"/>
    <property type="match status" value="1"/>
</dbReference>
<evidence type="ECO:0000256" key="13">
    <source>
        <dbReference type="RuleBase" id="RU000336"/>
    </source>
</evidence>
<evidence type="ECO:0000259" key="14">
    <source>
        <dbReference type="PROSITE" id="PS50862"/>
    </source>
</evidence>
<evidence type="ECO:0000256" key="12">
    <source>
        <dbReference type="HAMAP-Rule" id="MF_00252"/>
    </source>
</evidence>
<evidence type="ECO:0000256" key="5">
    <source>
        <dbReference type="ARBA" id="ARBA00022723"/>
    </source>
</evidence>
<comment type="caution">
    <text evidence="15">The sequence shown here is derived from an EMBL/GenBank/DDBJ whole genome shotgun (WGS) entry which is preliminary data.</text>
</comment>
<comment type="cofactor">
    <cofactor evidence="12 13">
        <name>Mg(2+)</name>
        <dbReference type="ChEBI" id="CHEBI:18420"/>
    </cofactor>
    <text evidence="12 13">Binds 3 Mg(2+) ions per subunit.</text>
</comment>
<evidence type="ECO:0000256" key="4">
    <source>
        <dbReference type="ARBA" id="ARBA00022598"/>
    </source>
</evidence>
<dbReference type="SUPFAM" id="SSF55681">
    <property type="entry name" value="Class II aaRS and biotin synthetases"/>
    <property type="match status" value="1"/>
</dbReference>
<dbReference type="HAMAP" id="MF_00252">
    <property type="entry name" value="Lys_tRNA_synth_class2"/>
    <property type="match status" value="1"/>
</dbReference>
<dbReference type="OrthoDB" id="9801152at2"/>
<dbReference type="EMBL" id="QKTX01000016">
    <property type="protein sequence ID" value="PZV78619.1"/>
    <property type="molecule type" value="Genomic_DNA"/>
</dbReference>
<dbReference type="CDD" id="cd00775">
    <property type="entry name" value="LysRS_core"/>
    <property type="match status" value="1"/>
</dbReference>
<keyword evidence="10 12" id="KW-0030">Aminoacyl-tRNA synthetase</keyword>
<dbReference type="PANTHER" id="PTHR42918">
    <property type="entry name" value="LYSYL-TRNA SYNTHETASE"/>
    <property type="match status" value="1"/>
</dbReference>
<dbReference type="NCBIfam" id="NF001756">
    <property type="entry name" value="PRK00484.1"/>
    <property type="match status" value="1"/>
</dbReference>
<dbReference type="PROSITE" id="PS50862">
    <property type="entry name" value="AA_TRNA_LIGASE_II"/>
    <property type="match status" value="1"/>
</dbReference>
<dbReference type="FunFam" id="3.30.930.10:FF:000238">
    <property type="entry name" value="Lysine--tRNA ligase"/>
    <property type="match status" value="1"/>
</dbReference>
<evidence type="ECO:0000256" key="6">
    <source>
        <dbReference type="ARBA" id="ARBA00022741"/>
    </source>
</evidence>
<dbReference type="RefSeq" id="WP_111394456.1">
    <property type="nucleotide sequence ID" value="NZ_QKTX01000016.1"/>
</dbReference>
<feature type="binding site" evidence="12">
    <location>
        <position position="419"/>
    </location>
    <ligand>
        <name>Mg(2+)</name>
        <dbReference type="ChEBI" id="CHEBI:18420"/>
        <label>2</label>
    </ligand>
</feature>
<dbReference type="InterPro" id="IPR045864">
    <property type="entry name" value="aa-tRNA-synth_II/BPL/LPL"/>
</dbReference>
<evidence type="ECO:0000256" key="10">
    <source>
        <dbReference type="ARBA" id="ARBA00023146"/>
    </source>
</evidence>
<reference evidence="15 16" key="1">
    <citation type="submission" date="2018-06" db="EMBL/GenBank/DDBJ databases">
        <title>Genomic Encyclopedia of Archaeal and Bacterial Type Strains, Phase II (KMG-II): from individual species to whole genera.</title>
        <authorList>
            <person name="Goeker M."/>
        </authorList>
    </citation>
    <scope>NUCLEOTIDE SEQUENCE [LARGE SCALE GENOMIC DNA]</scope>
    <source>
        <strain evidence="15 16">T4</strain>
    </source>
</reference>
<dbReference type="AlphaFoldDB" id="A0A326RL56"/>
<proteinExistence type="inferred from homology"/>
<dbReference type="GO" id="GO:0000287">
    <property type="term" value="F:magnesium ion binding"/>
    <property type="evidence" value="ECO:0007669"/>
    <property type="project" value="UniProtKB-UniRule"/>
</dbReference>
<keyword evidence="8 12" id="KW-0460">Magnesium</keyword>
<dbReference type="InterPro" id="IPR004364">
    <property type="entry name" value="Aa-tRNA-synt_II"/>
</dbReference>
<evidence type="ECO:0000313" key="16">
    <source>
        <dbReference type="Proteomes" id="UP000248917"/>
    </source>
</evidence>
<evidence type="ECO:0000256" key="2">
    <source>
        <dbReference type="ARBA" id="ARBA00008226"/>
    </source>
</evidence>
<dbReference type="PANTHER" id="PTHR42918:SF15">
    <property type="entry name" value="LYSINE--TRNA LIGASE, CHLOROPLASTIC_MITOCHONDRIAL"/>
    <property type="match status" value="1"/>
</dbReference>
<comment type="catalytic activity">
    <reaction evidence="11 12 13">
        <text>tRNA(Lys) + L-lysine + ATP = L-lysyl-tRNA(Lys) + AMP + diphosphate</text>
        <dbReference type="Rhea" id="RHEA:20792"/>
        <dbReference type="Rhea" id="RHEA-COMP:9696"/>
        <dbReference type="Rhea" id="RHEA-COMP:9697"/>
        <dbReference type="ChEBI" id="CHEBI:30616"/>
        <dbReference type="ChEBI" id="CHEBI:32551"/>
        <dbReference type="ChEBI" id="CHEBI:33019"/>
        <dbReference type="ChEBI" id="CHEBI:78442"/>
        <dbReference type="ChEBI" id="CHEBI:78529"/>
        <dbReference type="ChEBI" id="CHEBI:456215"/>
        <dbReference type="EC" id="6.1.1.6"/>
    </reaction>
</comment>
<keyword evidence="5 12" id="KW-0479">Metal-binding</keyword>
<comment type="subunit">
    <text evidence="12">Homodimer.</text>
</comment>
<evidence type="ECO:0000256" key="9">
    <source>
        <dbReference type="ARBA" id="ARBA00022917"/>
    </source>
</evidence>
<dbReference type="GO" id="GO:0004824">
    <property type="term" value="F:lysine-tRNA ligase activity"/>
    <property type="evidence" value="ECO:0007669"/>
    <property type="project" value="UniProtKB-UniRule"/>
</dbReference>
<evidence type="ECO:0000256" key="3">
    <source>
        <dbReference type="ARBA" id="ARBA00022490"/>
    </source>
</evidence>
<evidence type="ECO:0000313" key="15">
    <source>
        <dbReference type="EMBL" id="PZV78619.1"/>
    </source>
</evidence>
<comment type="similarity">
    <text evidence="2 12">Belongs to the class-II aminoacyl-tRNA synthetase family.</text>
</comment>
<feature type="domain" description="Aminoacyl-transfer RNA synthetases class-II family profile" evidence="14">
    <location>
        <begin position="186"/>
        <end position="500"/>
    </location>
</feature>
<keyword evidence="7 12" id="KW-0067">ATP-binding</keyword>
<gene>
    <name evidence="12" type="primary">lysS</name>
    <name evidence="15" type="ORF">CLV31_11648</name>
</gene>
<sequence>MQLLSEQELERRKDREELYALGINPYPAESFSINVTAEDIHKNYENRKTDYKDISIAGRLMSRRIMGSASFGEIQDSTGRLQFYVRRDDICPEEDKTLYNTVFKKLLGIGDFVGLKGYIFTTQTGEISLHVTELKVLSKAVKPLPIVKRDEEGNVYDGFTDPEQRYRQRYVDLTVNPEFKKTFITRSRIISNMRRYFDDRGWLEVETPILQAVHGGAAARPFMTHHNTLDMPLYLRIANELYLKRLIVGGFDGVYEFGKMFRNEGMDRTHNPEFTSMEIYVAYKDYIWMMEMVEQLLEKVTLSIHEDTKVTVGGKEIDFAGPYRRLTMFDSIKEYAGVDVSEMDEEGLRKVCAELGIEVDPSMGKGKLIDEIFGAKVEANLVQPTYITDYPIEMTPLAKKHRSKAGLVERFELFVNGKEIANAYSELNDPIDQRERFEEQLKLAARGDDEAMAMDEDFLRALEYGMPPTAGLGIGIDRLTMLLTDNSTIQEVLFFPQMRPEKKAVELTEEEKVIMDLLGKNHPASLPDLKAQSGLSGKKWDVSMKGLSQKGLVKVTKEGESLTVDLVG</sequence>
<keyword evidence="3 12" id="KW-0963">Cytoplasm</keyword>
<dbReference type="GO" id="GO:0000049">
    <property type="term" value="F:tRNA binding"/>
    <property type="evidence" value="ECO:0007669"/>
    <property type="project" value="TreeGrafter"/>
</dbReference>
<dbReference type="GO" id="GO:0005524">
    <property type="term" value="F:ATP binding"/>
    <property type="evidence" value="ECO:0007669"/>
    <property type="project" value="UniProtKB-UniRule"/>
</dbReference>
<dbReference type="InterPro" id="IPR006195">
    <property type="entry name" value="aa-tRNA-synth_II"/>
</dbReference>
<dbReference type="NCBIfam" id="TIGR00499">
    <property type="entry name" value="lysS_bact"/>
    <property type="match status" value="1"/>
</dbReference>
<dbReference type="GO" id="GO:0005829">
    <property type="term" value="C:cytosol"/>
    <property type="evidence" value="ECO:0007669"/>
    <property type="project" value="TreeGrafter"/>
</dbReference>
<organism evidence="15 16">
    <name type="scientific">Algoriphagus aquaeductus</name>
    <dbReference type="NCBI Taxonomy" id="475299"/>
    <lineage>
        <taxon>Bacteria</taxon>
        <taxon>Pseudomonadati</taxon>
        <taxon>Bacteroidota</taxon>
        <taxon>Cytophagia</taxon>
        <taxon>Cytophagales</taxon>
        <taxon>Cyclobacteriaceae</taxon>
        <taxon>Algoriphagus</taxon>
    </lineage>
</organism>
<dbReference type="InterPro" id="IPR018149">
    <property type="entry name" value="Lys-tRNA-synth_II_C"/>
</dbReference>
<dbReference type="CDD" id="cd04322">
    <property type="entry name" value="LysRS_N"/>
    <property type="match status" value="1"/>
</dbReference>
<dbReference type="SUPFAM" id="SSF50249">
    <property type="entry name" value="Nucleic acid-binding proteins"/>
    <property type="match status" value="1"/>
</dbReference>